<gene>
    <name evidence="1" type="ORF">ACFOZ9_03005</name>
</gene>
<name>A0ABV8XJT7_9DEIO</name>
<organism evidence="1 2">
    <name type="scientific">Deinococcus navajonensis</name>
    <dbReference type="NCBI Taxonomy" id="309884"/>
    <lineage>
        <taxon>Bacteria</taxon>
        <taxon>Thermotogati</taxon>
        <taxon>Deinococcota</taxon>
        <taxon>Deinococci</taxon>
        <taxon>Deinococcales</taxon>
        <taxon>Deinococcaceae</taxon>
        <taxon>Deinococcus</taxon>
    </lineage>
</organism>
<accession>A0ABV8XJT7</accession>
<evidence type="ECO:0000313" key="2">
    <source>
        <dbReference type="Proteomes" id="UP001595998"/>
    </source>
</evidence>
<proteinExistence type="predicted"/>
<reference evidence="2" key="1">
    <citation type="journal article" date="2019" name="Int. J. Syst. Evol. Microbiol.">
        <title>The Global Catalogue of Microorganisms (GCM) 10K type strain sequencing project: providing services to taxonomists for standard genome sequencing and annotation.</title>
        <authorList>
            <consortium name="The Broad Institute Genomics Platform"/>
            <consortium name="The Broad Institute Genome Sequencing Center for Infectious Disease"/>
            <person name="Wu L."/>
            <person name="Ma J."/>
        </authorList>
    </citation>
    <scope>NUCLEOTIDE SEQUENCE [LARGE SCALE GENOMIC DNA]</scope>
    <source>
        <strain evidence="2">CCUG 56029</strain>
    </source>
</reference>
<dbReference type="RefSeq" id="WP_380036265.1">
    <property type="nucleotide sequence ID" value="NZ_JBHSEH010000004.1"/>
</dbReference>
<dbReference type="Proteomes" id="UP001595998">
    <property type="component" value="Unassembled WGS sequence"/>
</dbReference>
<dbReference type="EMBL" id="JBHSEH010000004">
    <property type="protein sequence ID" value="MFC4425166.1"/>
    <property type="molecule type" value="Genomic_DNA"/>
</dbReference>
<keyword evidence="2" id="KW-1185">Reference proteome</keyword>
<comment type="caution">
    <text evidence="1">The sequence shown here is derived from an EMBL/GenBank/DDBJ whole genome shotgun (WGS) entry which is preliminary data.</text>
</comment>
<evidence type="ECO:0000313" key="1">
    <source>
        <dbReference type="EMBL" id="MFC4425166.1"/>
    </source>
</evidence>
<protein>
    <submittedName>
        <fullName evidence="1">Uncharacterized protein</fullName>
    </submittedName>
</protein>
<sequence length="49" mass="5401">MLPGVMGWWQRARRLDTPATPTACRVVLGFVPVQAGPQRRVDTAALWPA</sequence>